<feature type="domain" description="GFO/IDH/MocA-like oxidoreductase" evidence="2">
    <location>
        <begin position="135"/>
        <end position="240"/>
    </location>
</feature>
<accession>A0A849I275</accession>
<dbReference type="SUPFAM" id="SSF51735">
    <property type="entry name" value="NAD(P)-binding Rossmann-fold domains"/>
    <property type="match status" value="1"/>
</dbReference>
<evidence type="ECO:0000259" key="2">
    <source>
        <dbReference type="Pfam" id="PF22725"/>
    </source>
</evidence>
<dbReference type="PANTHER" id="PTHR43377:SF6">
    <property type="entry name" value="GFO_IDH_MOCA-LIKE OXIDOREDUCTASE N-TERMINAL DOMAIN-CONTAINING PROTEIN"/>
    <property type="match status" value="1"/>
</dbReference>
<proteinExistence type="predicted"/>
<protein>
    <submittedName>
        <fullName evidence="3">Gfo/Idh/MocA family oxidoreductase</fullName>
    </submittedName>
</protein>
<dbReference type="EMBL" id="JABEPP010000001">
    <property type="protein sequence ID" value="NNM71461.1"/>
    <property type="molecule type" value="Genomic_DNA"/>
</dbReference>
<organism evidence="3 4">
    <name type="scientific">Enterovirga aerilata</name>
    <dbReference type="NCBI Taxonomy" id="2730920"/>
    <lineage>
        <taxon>Bacteria</taxon>
        <taxon>Pseudomonadati</taxon>
        <taxon>Pseudomonadota</taxon>
        <taxon>Alphaproteobacteria</taxon>
        <taxon>Hyphomicrobiales</taxon>
        <taxon>Methylobacteriaceae</taxon>
        <taxon>Enterovirga</taxon>
    </lineage>
</organism>
<evidence type="ECO:0000259" key="1">
    <source>
        <dbReference type="Pfam" id="PF01408"/>
    </source>
</evidence>
<comment type="caution">
    <text evidence="3">The sequence shown here is derived from an EMBL/GenBank/DDBJ whole genome shotgun (WGS) entry which is preliminary data.</text>
</comment>
<dbReference type="InterPro" id="IPR036291">
    <property type="entry name" value="NAD(P)-bd_dom_sf"/>
</dbReference>
<dbReference type="Proteomes" id="UP000564885">
    <property type="component" value="Unassembled WGS sequence"/>
</dbReference>
<dbReference type="GO" id="GO:0000166">
    <property type="term" value="F:nucleotide binding"/>
    <property type="evidence" value="ECO:0007669"/>
    <property type="project" value="InterPro"/>
</dbReference>
<gene>
    <name evidence="3" type="ORF">HJG44_03495</name>
</gene>
<dbReference type="Gene3D" id="3.30.360.10">
    <property type="entry name" value="Dihydrodipicolinate Reductase, domain 2"/>
    <property type="match status" value="1"/>
</dbReference>
<dbReference type="InterPro" id="IPR055170">
    <property type="entry name" value="GFO_IDH_MocA-like_dom"/>
</dbReference>
<dbReference type="PANTHER" id="PTHR43377">
    <property type="entry name" value="BILIVERDIN REDUCTASE A"/>
    <property type="match status" value="1"/>
</dbReference>
<reference evidence="3 4" key="1">
    <citation type="submission" date="2020-04" db="EMBL/GenBank/DDBJ databases">
        <title>Enterovirga sp. isolate from soil.</title>
        <authorList>
            <person name="Chea S."/>
            <person name="Kim D.-U."/>
        </authorList>
    </citation>
    <scope>NUCLEOTIDE SEQUENCE [LARGE SCALE GENOMIC DNA]</scope>
    <source>
        <strain evidence="3 4">DB1703</strain>
    </source>
</reference>
<dbReference type="Gene3D" id="3.40.50.720">
    <property type="entry name" value="NAD(P)-binding Rossmann-like Domain"/>
    <property type="match status" value="1"/>
</dbReference>
<name>A0A849I275_9HYPH</name>
<dbReference type="SUPFAM" id="SSF55347">
    <property type="entry name" value="Glyceraldehyde-3-phosphate dehydrogenase-like, C-terminal domain"/>
    <property type="match status" value="1"/>
</dbReference>
<dbReference type="AlphaFoldDB" id="A0A849I275"/>
<dbReference type="RefSeq" id="WP_171216920.1">
    <property type="nucleotide sequence ID" value="NZ_JABEPP010000001.1"/>
</dbReference>
<dbReference type="InterPro" id="IPR000683">
    <property type="entry name" value="Gfo/Idh/MocA-like_OxRdtase_N"/>
</dbReference>
<feature type="domain" description="Gfo/Idh/MocA-like oxidoreductase N-terminal" evidence="1">
    <location>
        <begin position="9"/>
        <end position="123"/>
    </location>
</feature>
<evidence type="ECO:0000313" key="3">
    <source>
        <dbReference type="EMBL" id="NNM71461.1"/>
    </source>
</evidence>
<dbReference type="InterPro" id="IPR051450">
    <property type="entry name" value="Gfo/Idh/MocA_Oxidoreductases"/>
</dbReference>
<evidence type="ECO:0000313" key="4">
    <source>
        <dbReference type="Proteomes" id="UP000564885"/>
    </source>
</evidence>
<sequence length="336" mass="35882">MGQSSGTARVVVVGCGRWGRNHVRNYAELGALAGVVDRHPERAAAMAEAHGVPALSLEDAIGSSDVSGIVFALPPSQNLPLGLRVLEAGKHLFVEKPLALSVSEGARLCAAAEAGRRVLMVGHILRYHPAFAALLGLVHGGRLGRVRSIVSTRLDLGAIRREEDALWALAPHDVSMVLALTGAEPDRVSAFGGYHTHSDIADTATLALRFPGGAAAEIRSSWLHPYKEQRLVVVGTEAMAVFDDREPWPRKLAFHPYRIVETGGTALIERGEPEAVPVEEGEPLRLECRQFLRSIASGEPPPTDGREALRVLRVLEAGSAALLSGCQATSPQHYKA</sequence>
<keyword evidence="4" id="KW-1185">Reference proteome</keyword>
<dbReference type="Pfam" id="PF22725">
    <property type="entry name" value="GFO_IDH_MocA_C3"/>
    <property type="match status" value="1"/>
</dbReference>
<dbReference type="Pfam" id="PF01408">
    <property type="entry name" value="GFO_IDH_MocA"/>
    <property type="match status" value="1"/>
</dbReference>